<gene>
    <name evidence="4" type="ORF">SAMN06265827_101232</name>
</gene>
<accession>A0A285F543</accession>
<reference evidence="5" key="1">
    <citation type="submission" date="2017-09" db="EMBL/GenBank/DDBJ databases">
        <authorList>
            <person name="Varghese N."/>
            <person name="Submissions S."/>
        </authorList>
    </citation>
    <scope>NUCLEOTIDE SEQUENCE [LARGE SCALE GENOMIC DNA]</scope>
    <source>
        <strain evidence="5">MSL47</strain>
    </source>
</reference>
<sequence length="145" mass="17516">MFDLMPFDNRKAKNNNLMEKFFDFTPATFINEFMEMKGANFKTDIKEKEDRYILETELPGLEKEDITIETEKNYLTIRVDKEENFEEEQDNFLHRERRTGSYQRSFKFNNVDIEQISAEYNNGILEVNLPKLEQEKPKRKRIDIN</sequence>
<comment type="similarity">
    <text evidence="1 2">Belongs to the small heat shock protein (HSP20) family.</text>
</comment>
<keyword evidence="5" id="KW-1185">Reference proteome</keyword>
<evidence type="ECO:0000313" key="5">
    <source>
        <dbReference type="Proteomes" id="UP000219573"/>
    </source>
</evidence>
<evidence type="ECO:0000256" key="2">
    <source>
        <dbReference type="RuleBase" id="RU003616"/>
    </source>
</evidence>
<dbReference type="Gene3D" id="2.60.40.790">
    <property type="match status" value="1"/>
</dbReference>
<dbReference type="AlphaFoldDB" id="A0A285F543"/>
<feature type="domain" description="SHSP" evidence="3">
    <location>
        <begin position="34"/>
        <end position="145"/>
    </location>
</feature>
<dbReference type="PANTHER" id="PTHR11527">
    <property type="entry name" value="HEAT-SHOCK PROTEIN 20 FAMILY MEMBER"/>
    <property type="match status" value="1"/>
</dbReference>
<name>A0A285F543_9FIRM</name>
<dbReference type="STRING" id="1413210.U472_11235"/>
<evidence type="ECO:0000256" key="1">
    <source>
        <dbReference type="PROSITE-ProRule" id="PRU00285"/>
    </source>
</evidence>
<evidence type="ECO:0000313" key="4">
    <source>
        <dbReference type="EMBL" id="SNY06183.1"/>
    </source>
</evidence>
<dbReference type="InterPro" id="IPR008978">
    <property type="entry name" value="HSP20-like_chaperone"/>
</dbReference>
<proteinExistence type="inferred from homology"/>
<dbReference type="InterPro" id="IPR031107">
    <property type="entry name" value="Small_HSP"/>
</dbReference>
<evidence type="ECO:0000259" key="3">
    <source>
        <dbReference type="PROSITE" id="PS01031"/>
    </source>
</evidence>
<dbReference type="EMBL" id="OBDZ01000001">
    <property type="protein sequence ID" value="SNY06183.1"/>
    <property type="molecule type" value="Genomic_DNA"/>
</dbReference>
<dbReference type="Proteomes" id="UP000219573">
    <property type="component" value="Unassembled WGS sequence"/>
</dbReference>
<dbReference type="RefSeq" id="WP_097016269.1">
    <property type="nucleotide sequence ID" value="NZ_OBDZ01000001.1"/>
</dbReference>
<dbReference type="SUPFAM" id="SSF49764">
    <property type="entry name" value="HSP20-like chaperones"/>
    <property type="match status" value="1"/>
</dbReference>
<dbReference type="PROSITE" id="PS01031">
    <property type="entry name" value="SHSP"/>
    <property type="match status" value="1"/>
</dbReference>
<protein>
    <submittedName>
        <fullName evidence="4">HSP20 family protein</fullName>
    </submittedName>
</protein>
<dbReference type="OrthoDB" id="9811615at2"/>
<dbReference type="InterPro" id="IPR002068">
    <property type="entry name" value="A-crystallin/Hsp20_dom"/>
</dbReference>
<organism evidence="4 5">
    <name type="scientific">Orenia metallireducens</name>
    <dbReference type="NCBI Taxonomy" id="1413210"/>
    <lineage>
        <taxon>Bacteria</taxon>
        <taxon>Bacillati</taxon>
        <taxon>Bacillota</taxon>
        <taxon>Clostridia</taxon>
        <taxon>Halanaerobiales</taxon>
        <taxon>Halobacteroidaceae</taxon>
        <taxon>Orenia</taxon>
    </lineage>
</organism>
<dbReference type="CDD" id="cd06471">
    <property type="entry name" value="ACD_LpsHSP_like"/>
    <property type="match status" value="1"/>
</dbReference>
<dbReference type="Pfam" id="PF00011">
    <property type="entry name" value="HSP20"/>
    <property type="match status" value="1"/>
</dbReference>